<dbReference type="AlphaFoldDB" id="A0A937RFI2"/>
<gene>
    <name evidence="1" type="ORF">I7412_12860</name>
</gene>
<comment type="caution">
    <text evidence="1">The sequence shown here is derived from an EMBL/GenBank/DDBJ whole genome shotgun (WGS) entry which is preliminary data.</text>
</comment>
<keyword evidence="2" id="KW-1185">Reference proteome</keyword>
<organism evidence="1 2">
    <name type="scientific">Frankia nepalensis</name>
    <dbReference type="NCBI Taxonomy" id="1836974"/>
    <lineage>
        <taxon>Bacteria</taxon>
        <taxon>Bacillati</taxon>
        <taxon>Actinomycetota</taxon>
        <taxon>Actinomycetes</taxon>
        <taxon>Frankiales</taxon>
        <taxon>Frankiaceae</taxon>
        <taxon>Frankia</taxon>
    </lineage>
</organism>
<name>A0A937RFI2_9ACTN</name>
<reference evidence="1" key="1">
    <citation type="submission" date="2020-12" db="EMBL/GenBank/DDBJ databases">
        <title>Genomic characterization of non-nitrogen-fixing Frankia strains.</title>
        <authorList>
            <person name="Carlos-Shanley C."/>
            <person name="Guerra T."/>
            <person name="Hahn D."/>
        </authorList>
    </citation>
    <scope>NUCLEOTIDE SEQUENCE</scope>
    <source>
        <strain evidence="1">CN6</strain>
    </source>
</reference>
<proteinExistence type="predicted"/>
<sequence length="171" mass="18272">MPFDDSGGRPRWQLAHHEARPDGWHDLTLRSGATCRELVAVAAELPPSIYLDHHALVSEDRESVTLRFRELPPGVLGNWPSGSAGGAWVDAVTAAGDAAGWLPDVDAVPDRGITPYQLAFAELIQDAADVAAGARLVAVLLRVPPETVMVLAGMLRDKRARVCGCARGRHG</sequence>
<evidence type="ECO:0000313" key="2">
    <source>
        <dbReference type="Proteomes" id="UP000604475"/>
    </source>
</evidence>
<evidence type="ECO:0000313" key="1">
    <source>
        <dbReference type="EMBL" id="MBL7628045.1"/>
    </source>
</evidence>
<accession>A0A937RFI2</accession>
<protein>
    <submittedName>
        <fullName evidence="1">Uncharacterized protein</fullName>
    </submittedName>
</protein>
<dbReference type="EMBL" id="JAEACQ010000167">
    <property type="protein sequence ID" value="MBL7628045.1"/>
    <property type="molecule type" value="Genomic_DNA"/>
</dbReference>
<dbReference type="Proteomes" id="UP000604475">
    <property type="component" value="Unassembled WGS sequence"/>
</dbReference>